<evidence type="ECO:0000313" key="1">
    <source>
        <dbReference type="EMBL" id="PYF84734.1"/>
    </source>
</evidence>
<dbReference type="EMBL" id="QKLW01000001">
    <property type="protein sequence ID" value="PYF84734.1"/>
    <property type="molecule type" value="Genomic_DNA"/>
</dbReference>
<evidence type="ECO:0000313" key="2">
    <source>
        <dbReference type="Proteomes" id="UP000247551"/>
    </source>
</evidence>
<accession>A0A318V7Z5</accession>
<dbReference type="Pfam" id="PF20227">
    <property type="entry name" value="DUF6586"/>
    <property type="match status" value="1"/>
</dbReference>
<organism evidence="1 2">
    <name type="scientific">Marinomonas alcarazii</name>
    <dbReference type="NCBI Taxonomy" id="491949"/>
    <lineage>
        <taxon>Bacteria</taxon>
        <taxon>Pseudomonadati</taxon>
        <taxon>Pseudomonadota</taxon>
        <taxon>Gammaproteobacteria</taxon>
        <taxon>Oceanospirillales</taxon>
        <taxon>Oceanospirillaceae</taxon>
        <taxon>Marinomonas</taxon>
    </lineage>
</organism>
<dbReference type="InterPro" id="IPR046493">
    <property type="entry name" value="DUF6586"/>
</dbReference>
<protein>
    <recommendedName>
        <fullName evidence="3">DNA-binding protein</fullName>
    </recommendedName>
</protein>
<gene>
    <name evidence="1" type="ORF">DFP75_101773</name>
</gene>
<dbReference type="AlphaFoldDB" id="A0A318V7Z5"/>
<reference evidence="1 2" key="1">
    <citation type="submission" date="2018-06" db="EMBL/GenBank/DDBJ databases">
        <title>Genomic Encyclopedia of Type Strains, Phase III (KMG-III): the genomes of soil and plant-associated and newly described type strains.</title>
        <authorList>
            <person name="Whitman W."/>
        </authorList>
    </citation>
    <scope>NUCLEOTIDE SEQUENCE [LARGE SCALE GENOMIC DNA]</scope>
    <source>
        <strain evidence="1 2">CECT 7730</strain>
    </source>
</reference>
<keyword evidence="2" id="KW-1185">Reference proteome</keyword>
<dbReference type="Proteomes" id="UP000247551">
    <property type="component" value="Unassembled WGS sequence"/>
</dbReference>
<evidence type="ECO:0008006" key="3">
    <source>
        <dbReference type="Google" id="ProtNLM"/>
    </source>
</evidence>
<dbReference type="RefSeq" id="WP_110572385.1">
    <property type="nucleotide sequence ID" value="NZ_QKLW01000001.1"/>
</dbReference>
<name>A0A318V7Z5_9GAMM</name>
<sequence length="156" mass="17107">MSVASLASLTNQKLDTARRFIQQSQQSEESWLSVGLESSALFQIRSALNGLLKEVSLAYSLSGSLDVAKLLTESESKQIVVPVLSELADLLTRKDSWFFQLDQAYLAQFECKGLASSAVQGDNLIGRGSDAGASVSYYLAKLVELVLRFREESSEY</sequence>
<comment type="caution">
    <text evidence="1">The sequence shown here is derived from an EMBL/GenBank/DDBJ whole genome shotgun (WGS) entry which is preliminary data.</text>
</comment>
<proteinExistence type="predicted"/>